<evidence type="ECO:0000313" key="5">
    <source>
        <dbReference type="Proteomes" id="UP001274896"/>
    </source>
</evidence>
<gene>
    <name evidence="4" type="ORF">QTP70_021280</name>
</gene>
<dbReference type="Pfam" id="PF00078">
    <property type="entry name" value="RVT_1"/>
    <property type="match status" value="1"/>
</dbReference>
<dbReference type="Proteomes" id="UP001274896">
    <property type="component" value="Unassembled WGS sequence"/>
</dbReference>
<dbReference type="InterPro" id="IPR053134">
    <property type="entry name" value="RNA-dir_DNA_polymerase"/>
</dbReference>
<dbReference type="PANTHER" id="PTHR24559">
    <property type="entry name" value="TRANSPOSON TY3-I GAG-POL POLYPROTEIN"/>
    <property type="match status" value="1"/>
</dbReference>
<evidence type="ECO:0000256" key="2">
    <source>
        <dbReference type="ARBA" id="ARBA00012180"/>
    </source>
</evidence>
<dbReference type="Gene3D" id="3.30.70.270">
    <property type="match status" value="1"/>
</dbReference>
<evidence type="ECO:0000259" key="3">
    <source>
        <dbReference type="Pfam" id="PF00078"/>
    </source>
</evidence>
<organism evidence="4 5">
    <name type="scientific">Hemibagrus guttatus</name>
    <dbReference type="NCBI Taxonomy" id="175788"/>
    <lineage>
        <taxon>Eukaryota</taxon>
        <taxon>Metazoa</taxon>
        <taxon>Chordata</taxon>
        <taxon>Craniata</taxon>
        <taxon>Vertebrata</taxon>
        <taxon>Euteleostomi</taxon>
        <taxon>Actinopterygii</taxon>
        <taxon>Neopterygii</taxon>
        <taxon>Teleostei</taxon>
        <taxon>Ostariophysi</taxon>
        <taxon>Siluriformes</taxon>
        <taxon>Bagridae</taxon>
        <taxon>Hemibagrus</taxon>
    </lineage>
</organism>
<sequence>TSLVEDSAPVALGHIPRVYEDFRELFSEERAACLLSHQSWDCAIDLLPNAAPPRGWVYPLSLPETKAMEEYIEEALATIGGLNTVTVRYPYPLPLVPAALEQLRGARFFTKLDLRSAYNLVCIHEGDKWKTTFHTTHSHYEYLVMPFGLTNARRCSNPSSMGCSRTFWGNG</sequence>
<comment type="caution">
    <text evidence="4">The sequence shown here is derived from an EMBL/GenBank/DDBJ whole genome shotgun (WGS) entry which is preliminary data.</text>
</comment>
<keyword evidence="5" id="KW-1185">Reference proteome</keyword>
<name>A0AAE0RBW0_9TELE</name>
<dbReference type="InterPro" id="IPR000477">
    <property type="entry name" value="RT_dom"/>
</dbReference>
<feature type="domain" description="Reverse transcriptase" evidence="3">
    <location>
        <begin position="66"/>
        <end position="152"/>
    </location>
</feature>
<reference evidence="4" key="1">
    <citation type="submission" date="2023-06" db="EMBL/GenBank/DDBJ databases">
        <title>Male Hemibagrus guttatus genome.</title>
        <authorList>
            <person name="Bian C."/>
        </authorList>
    </citation>
    <scope>NUCLEOTIDE SEQUENCE</scope>
    <source>
        <strain evidence="4">Male_cb2023</strain>
        <tissue evidence="4">Muscle</tissue>
    </source>
</reference>
<dbReference type="GO" id="GO:0004523">
    <property type="term" value="F:RNA-DNA hybrid ribonuclease activity"/>
    <property type="evidence" value="ECO:0007669"/>
    <property type="project" value="UniProtKB-EC"/>
</dbReference>
<dbReference type="CDD" id="cd01647">
    <property type="entry name" value="RT_LTR"/>
    <property type="match status" value="1"/>
</dbReference>
<evidence type="ECO:0000313" key="4">
    <source>
        <dbReference type="EMBL" id="KAK3548858.1"/>
    </source>
</evidence>
<dbReference type="InterPro" id="IPR043128">
    <property type="entry name" value="Rev_trsase/Diguanyl_cyclase"/>
</dbReference>
<evidence type="ECO:0000256" key="1">
    <source>
        <dbReference type="ARBA" id="ARBA00010879"/>
    </source>
</evidence>
<proteinExistence type="inferred from homology"/>
<protein>
    <recommendedName>
        <fullName evidence="2">ribonuclease H</fullName>
        <ecNumber evidence="2">3.1.26.4</ecNumber>
    </recommendedName>
</protein>
<dbReference type="PANTHER" id="PTHR24559:SF440">
    <property type="entry name" value="RIBONUCLEASE H"/>
    <property type="match status" value="1"/>
</dbReference>
<dbReference type="EMBL" id="JAUCMX010000004">
    <property type="protein sequence ID" value="KAK3548858.1"/>
    <property type="molecule type" value="Genomic_DNA"/>
</dbReference>
<dbReference type="Gene3D" id="3.10.10.10">
    <property type="entry name" value="HIV Type 1 Reverse Transcriptase, subunit A, domain 1"/>
    <property type="match status" value="1"/>
</dbReference>
<feature type="non-terminal residue" evidence="4">
    <location>
        <position position="171"/>
    </location>
</feature>
<dbReference type="InterPro" id="IPR043502">
    <property type="entry name" value="DNA/RNA_pol_sf"/>
</dbReference>
<accession>A0AAE0RBW0</accession>
<dbReference type="EC" id="3.1.26.4" evidence="2"/>
<dbReference type="SUPFAM" id="SSF56672">
    <property type="entry name" value="DNA/RNA polymerases"/>
    <property type="match status" value="1"/>
</dbReference>
<comment type="similarity">
    <text evidence="1">Belongs to the beta type-B retroviral polymerase family. HERV class-II K(HML-2) pol subfamily.</text>
</comment>
<dbReference type="AlphaFoldDB" id="A0AAE0RBW0"/>